<keyword evidence="4" id="KW-0472">Membrane</keyword>
<dbReference type="InterPro" id="IPR001173">
    <property type="entry name" value="Glyco_trans_2-like"/>
</dbReference>
<feature type="transmembrane region" description="Helical" evidence="4">
    <location>
        <begin position="266"/>
        <end position="287"/>
    </location>
</feature>
<dbReference type="PANTHER" id="PTHR43630:SF1">
    <property type="entry name" value="POLY-BETA-1,6-N-ACETYL-D-GLUCOSAMINE SYNTHASE"/>
    <property type="match status" value="1"/>
</dbReference>
<evidence type="ECO:0000313" key="6">
    <source>
        <dbReference type="EMBL" id="CAA9329798.1"/>
    </source>
</evidence>
<keyword evidence="3 6" id="KW-0808">Transferase</keyword>
<evidence type="ECO:0000256" key="3">
    <source>
        <dbReference type="ARBA" id="ARBA00022679"/>
    </source>
</evidence>
<reference evidence="6" key="1">
    <citation type="submission" date="2020-02" db="EMBL/GenBank/DDBJ databases">
        <authorList>
            <person name="Meier V. D."/>
        </authorList>
    </citation>
    <scope>NUCLEOTIDE SEQUENCE</scope>
    <source>
        <strain evidence="6">AVDCRST_MAG48</strain>
    </source>
</reference>
<feature type="transmembrane region" description="Helical" evidence="4">
    <location>
        <begin position="293"/>
        <end position="310"/>
    </location>
</feature>
<keyword evidence="4" id="KW-1133">Transmembrane helix</keyword>
<evidence type="ECO:0000256" key="2">
    <source>
        <dbReference type="ARBA" id="ARBA00022676"/>
    </source>
</evidence>
<keyword evidence="2" id="KW-0328">Glycosyltransferase</keyword>
<dbReference type="GO" id="GO:0016757">
    <property type="term" value="F:glycosyltransferase activity"/>
    <property type="evidence" value="ECO:0007669"/>
    <property type="project" value="UniProtKB-KW"/>
</dbReference>
<protein>
    <submittedName>
        <fullName evidence="6">Glycosyl transferase, family 2</fullName>
    </submittedName>
</protein>
<comment type="similarity">
    <text evidence="1">Belongs to the glycosyltransferase 2 family.</text>
</comment>
<evidence type="ECO:0000259" key="5">
    <source>
        <dbReference type="Pfam" id="PF00535"/>
    </source>
</evidence>
<organism evidence="6">
    <name type="scientific">uncultured Friedmanniella sp</name>
    <dbReference type="NCBI Taxonomy" id="335381"/>
    <lineage>
        <taxon>Bacteria</taxon>
        <taxon>Bacillati</taxon>
        <taxon>Actinomycetota</taxon>
        <taxon>Actinomycetes</taxon>
        <taxon>Propionibacteriales</taxon>
        <taxon>Nocardioidaceae</taxon>
        <taxon>Friedmanniella</taxon>
        <taxon>environmental samples</taxon>
    </lineage>
</organism>
<dbReference type="InterPro" id="IPR029044">
    <property type="entry name" value="Nucleotide-diphossugar_trans"/>
</dbReference>
<dbReference type="AlphaFoldDB" id="A0A6J4LCV1"/>
<dbReference type="Gene3D" id="3.90.550.10">
    <property type="entry name" value="Spore Coat Polysaccharide Biosynthesis Protein SpsA, Chain A"/>
    <property type="match status" value="1"/>
</dbReference>
<gene>
    <name evidence="6" type="ORF">AVDCRST_MAG48-3082</name>
</gene>
<accession>A0A6J4LCV1</accession>
<proteinExistence type="inferred from homology"/>
<sequence>MDTPTTPTVVALLPAHDEQRNISSAIRNLENQTVRPDRIIVIPNNCTDATAEIAASCGAEVRVMTGNRDKKAGALNWVLADLLVELGPDDLVLVQDADSNLDRAFLEKALPYAVSPTFGAVGGVFRGEGGAGLVGHLQRNEYTRYARDVRNLGGRCLVVTGTAAVFRVGVLREVSQARLDGRLPAGDGRGGVYDTTVLTEDNEISFAVQTLGYRLVSPLGCYLTTEIMPTWSALWHQRLRWKRGAVENCVQYGYTPTTRRYWNRQALALTGVIIFALYLSTLLVALVTGSMQILPFWLGVTLVFMVERTVTVKDAGWKQMLVSFTMYEFVLDIFLQACHATAFAQAFAQAERKW</sequence>
<dbReference type="Pfam" id="PF00535">
    <property type="entry name" value="Glycos_transf_2"/>
    <property type="match status" value="1"/>
</dbReference>
<feature type="domain" description="Glycosyltransferase 2-like" evidence="5">
    <location>
        <begin position="13"/>
        <end position="174"/>
    </location>
</feature>
<keyword evidence="4" id="KW-0812">Transmembrane</keyword>
<dbReference type="EMBL" id="CADCTS010000437">
    <property type="protein sequence ID" value="CAA9329798.1"/>
    <property type="molecule type" value="Genomic_DNA"/>
</dbReference>
<dbReference type="SUPFAM" id="SSF53448">
    <property type="entry name" value="Nucleotide-diphospho-sugar transferases"/>
    <property type="match status" value="1"/>
</dbReference>
<evidence type="ECO:0000256" key="1">
    <source>
        <dbReference type="ARBA" id="ARBA00006739"/>
    </source>
</evidence>
<name>A0A6J4LCV1_9ACTN</name>
<dbReference type="CDD" id="cd06423">
    <property type="entry name" value="CESA_like"/>
    <property type="match status" value="1"/>
</dbReference>
<evidence type="ECO:0000256" key="4">
    <source>
        <dbReference type="SAM" id="Phobius"/>
    </source>
</evidence>
<dbReference type="PANTHER" id="PTHR43630">
    <property type="entry name" value="POLY-BETA-1,6-N-ACETYL-D-GLUCOSAMINE SYNTHASE"/>
    <property type="match status" value="1"/>
</dbReference>